<sequence>MTDDHTTRSGATGGDPTGDQPVPVLMNPQAAGGHPTGPNDSRTPEQRATRTPKEQDSRTAEKRGSSTSEQARGGAARDTGPSEDTGPPEDTDSPEELRAHIERTRADLGDTVEALVAKTDVKARAKAKAGQVGQNVKARARGKAGQARAKAENAKGTVRQAQDQTKAKAREASASETRRGQARRGAMAAGGALLAAGVTVGWIRLRRARRAQQRSPWQRAARTARSSAAQMRGKAAGLGAAVNQSDVPGRVGDRGQEAAARLASRSRRAASSSRGRPRLLGAATAAAVLVAAERGRRRATRSE</sequence>
<feature type="compositionally biased region" description="Basic and acidic residues" evidence="1">
    <location>
        <begin position="95"/>
        <end position="108"/>
    </location>
</feature>
<feature type="region of interest" description="Disordered" evidence="1">
    <location>
        <begin position="1"/>
        <end position="108"/>
    </location>
</feature>
<keyword evidence="4" id="KW-1185">Reference proteome</keyword>
<name>A0ABW2CT21_9ACTN</name>
<organism evidence="3 4">
    <name type="scientific">Actinomadura yumaensis</name>
    <dbReference type="NCBI Taxonomy" id="111807"/>
    <lineage>
        <taxon>Bacteria</taxon>
        <taxon>Bacillati</taxon>
        <taxon>Actinomycetota</taxon>
        <taxon>Actinomycetes</taxon>
        <taxon>Streptosporangiales</taxon>
        <taxon>Thermomonosporaceae</taxon>
        <taxon>Actinomadura</taxon>
    </lineage>
</organism>
<evidence type="ECO:0000256" key="2">
    <source>
        <dbReference type="SAM" id="Phobius"/>
    </source>
</evidence>
<evidence type="ECO:0000256" key="1">
    <source>
        <dbReference type="SAM" id="MobiDB-lite"/>
    </source>
</evidence>
<dbReference type="RefSeq" id="WP_378063728.1">
    <property type="nucleotide sequence ID" value="NZ_JBHSXS010000022.1"/>
</dbReference>
<feature type="region of interest" description="Disordered" evidence="1">
    <location>
        <begin position="125"/>
        <end position="185"/>
    </location>
</feature>
<proteinExistence type="predicted"/>
<dbReference type="Pfam" id="PF12277">
    <property type="entry name" value="DUF3618"/>
    <property type="match status" value="1"/>
</dbReference>
<feature type="transmembrane region" description="Helical" evidence="2">
    <location>
        <begin position="185"/>
        <end position="205"/>
    </location>
</feature>
<feature type="region of interest" description="Disordered" evidence="1">
    <location>
        <begin position="209"/>
        <end position="278"/>
    </location>
</feature>
<keyword evidence="2" id="KW-0472">Membrane</keyword>
<comment type="caution">
    <text evidence="3">The sequence shown here is derived from an EMBL/GenBank/DDBJ whole genome shotgun (WGS) entry which is preliminary data.</text>
</comment>
<gene>
    <name evidence="3" type="ORF">ACFQKB_29060</name>
</gene>
<keyword evidence="2" id="KW-0812">Transmembrane</keyword>
<accession>A0ABW2CT21</accession>
<dbReference type="Proteomes" id="UP001596380">
    <property type="component" value="Unassembled WGS sequence"/>
</dbReference>
<feature type="compositionally biased region" description="Low complexity" evidence="1">
    <location>
        <begin position="258"/>
        <end position="278"/>
    </location>
</feature>
<evidence type="ECO:0000313" key="4">
    <source>
        <dbReference type="Proteomes" id="UP001596380"/>
    </source>
</evidence>
<feature type="compositionally biased region" description="Basic and acidic residues" evidence="1">
    <location>
        <begin position="42"/>
        <end position="64"/>
    </location>
</feature>
<feature type="compositionally biased region" description="Low complexity" evidence="1">
    <location>
        <begin position="213"/>
        <end position="229"/>
    </location>
</feature>
<protein>
    <submittedName>
        <fullName evidence="3">DUF3618 domain-containing protein</fullName>
    </submittedName>
</protein>
<evidence type="ECO:0000313" key="3">
    <source>
        <dbReference type="EMBL" id="MFC6883839.1"/>
    </source>
</evidence>
<reference evidence="4" key="1">
    <citation type="journal article" date="2019" name="Int. J. Syst. Evol. Microbiol.">
        <title>The Global Catalogue of Microorganisms (GCM) 10K type strain sequencing project: providing services to taxonomists for standard genome sequencing and annotation.</title>
        <authorList>
            <consortium name="The Broad Institute Genomics Platform"/>
            <consortium name="The Broad Institute Genome Sequencing Center for Infectious Disease"/>
            <person name="Wu L."/>
            <person name="Ma J."/>
        </authorList>
    </citation>
    <scope>NUCLEOTIDE SEQUENCE [LARGE SCALE GENOMIC DNA]</scope>
    <source>
        <strain evidence="4">JCM 3369</strain>
    </source>
</reference>
<feature type="compositionally biased region" description="Basic and acidic residues" evidence="1">
    <location>
        <begin position="165"/>
        <end position="179"/>
    </location>
</feature>
<dbReference type="EMBL" id="JBHSXS010000022">
    <property type="protein sequence ID" value="MFC6883839.1"/>
    <property type="molecule type" value="Genomic_DNA"/>
</dbReference>
<keyword evidence="2" id="KW-1133">Transmembrane helix</keyword>
<dbReference type="InterPro" id="IPR022062">
    <property type="entry name" value="DUF3618"/>
</dbReference>